<reference evidence="11" key="3">
    <citation type="submission" date="2025-09" db="UniProtKB">
        <authorList>
            <consortium name="Ensembl"/>
        </authorList>
    </citation>
    <scope>IDENTIFICATION</scope>
</reference>
<dbReference type="SUPFAM" id="SSF52540">
    <property type="entry name" value="P-loop containing nucleoside triphosphate hydrolases"/>
    <property type="match status" value="1"/>
</dbReference>
<dbReference type="GeneTree" id="ENSGT00940000158400"/>
<dbReference type="PROSITE" id="PS51195">
    <property type="entry name" value="Q_MOTIF"/>
    <property type="match status" value="1"/>
</dbReference>
<evidence type="ECO:0000313" key="11">
    <source>
        <dbReference type="Ensembl" id="ENSCSAVP00000005097.1"/>
    </source>
</evidence>
<dbReference type="InterPro" id="IPR014001">
    <property type="entry name" value="Helicase_ATP-bd"/>
</dbReference>
<evidence type="ECO:0000256" key="7">
    <source>
        <dbReference type="RuleBase" id="RU000492"/>
    </source>
</evidence>
<dbReference type="OMA" id="WRDREAN"/>
<evidence type="ECO:0000259" key="8">
    <source>
        <dbReference type="PROSITE" id="PS51192"/>
    </source>
</evidence>
<dbReference type="InParanoid" id="H2YIE8"/>
<reference evidence="12" key="1">
    <citation type="submission" date="2003-08" db="EMBL/GenBank/DDBJ databases">
        <authorList>
            <person name="Birren B."/>
            <person name="Nusbaum C."/>
            <person name="Abebe A."/>
            <person name="Abouelleil A."/>
            <person name="Adekoya E."/>
            <person name="Ait-zahra M."/>
            <person name="Allen N."/>
            <person name="Allen T."/>
            <person name="An P."/>
            <person name="Anderson M."/>
            <person name="Anderson S."/>
            <person name="Arachchi H."/>
            <person name="Armbruster J."/>
            <person name="Bachantsang P."/>
            <person name="Baldwin J."/>
            <person name="Barry A."/>
            <person name="Bayul T."/>
            <person name="Blitshsteyn B."/>
            <person name="Bloom T."/>
            <person name="Blye J."/>
            <person name="Boguslavskiy L."/>
            <person name="Borowsky M."/>
            <person name="Boukhgalter B."/>
            <person name="Brunache A."/>
            <person name="Butler J."/>
            <person name="Calixte N."/>
            <person name="Calvo S."/>
            <person name="Camarata J."/>
            <person name="Campo K."/>
            <person name="Chang J."/>
            <person name="Cheshatsang Y."/>
            <person name="Citroen M."/>
            <person name="Collymore A."/>
            <person name="Considine T."/>
            <person name="Cook A."/>
            <person name="Cooke P."/>
            <person name="Corum B."/>
            <person name="Cuomo C."/>
            <person name="David R."/>
            <person name="Dawoe T."/>
            <person name="Degray S."/>
            <person name="Dodge S."/>
            <person name="Dooley K."/>
            <person name="Dorje P."/>
            <person name="Dorjee K."/>
            <person name="Dorris L."/>
            <person name="Duffey N."/>
            <person name="Dupes A."/>
            <person name="Elkins T."/>
            <person name="Engels R."/>
            <person name="Erickson J."/>
            <person name="Farina A."/>
            <person name="Faro S."/>
            <person name="Ferreira P."/>
            <person name="Fischer H."/>
            <person name="Fitzgerald M."/>
            <person name="Foley K."/>
            <person name="Gage D."/>
            <person name="Galagan J."/>
            <person name="Gearin G."/>
            <person name="Gnerre S."/>
            <person name="Gnirke A."/>
            <person name="Goyette A."/>
            <person name="Graham J."/>
            <person name="Grandbois E."/>
            <person name="Gyaltsen K."/>
            <person name="Hafez N."/>
            <person name="Hagopian D."/>
            <person name="Hagos B."/>
            <person name="Hall J."/>
            <person name="Hatcher B."/>
            <person name="Heller A."/>
            <person name="Higgins H."/>
            <person name="Honan T."/>
            <person name="Horn A."/>
            <person name="Houde N."/>
            <person name="Hughes L."/>
            <person name="Hulme W."/>
            <person name="Husby E."/>
            <person name="Iliev I."/>
            <person name="Jaffe D."/>
            <person name="Jones C."/>
            <person name="Kamal M."/>
            <person name="Kamat A."/>
            <person name="Kamvysselis M."/>
            <person name="Karlsson E."/>
            <person name="Kells C."/>
            <person name="Kieu A."/>
            <person name="Kisner P."/>
            <person name="Kodira C."/>
            <person name="Kulbokas E."/>
            <person name="Labutti K."/>
            <person name="Lama D."/>
            <person name="Landers T."/>
            <person name="Leger J."/>
            <person name="Levine S."/>
            <person name="Lewis D."/>
            <person name="Lewis T."/>
            <person name="Lindblad-toh K."/>
            <person name="Liu X."/>
            <person name="Lokyitsang T."/>
            <person name="Lokyitsang Y."/>
            <person name="Lucien O."/>
            <person name="Lui A."/>
            <person name="Ma L.J."/>
            <person name="Mabbitt R."/>
            <person name="Macdonald J."/>
            <person name="Maclean C."/>
            <person name="Major J."/>
            <person name="Manning J."/>
            <person name="Marabella R."/>
            <person name="Maru K."/>
            <person name="Matthews C."/>
            <person name="Mauceli E."/>
            <person name="Mccarthy M."/>
            <person name="Mcdonough S."/>
            <person name="Mcghee T."/>
            <person name="Meldrim J."/>
            <person name="Meneus L."/>
            <person name="Mesirov J."/>
            <person name="Mihalev A."/>
            <person name="Mihova T."/>
            <person name="Mikkelsen T."/>
            <person name="Mlenga V."/>
            <person name="Moru K."/>
            <person name="Mozes J."/>
            <person name="Mulrain L."/>
            <person name="Munson G."/>
            <person name="Naylor J."/>
            <person name="Newes C."/>
            <person name="Nguyen C."/>
            <person name="Nguyen N."/>
            <person name="Nguyen T."/>
            <person name="Nicol R."/>
            <person name="Nielsen C."/>
            <person name="Nizzari M."/>
            <person name="Norbu C."/>
            <person name="Norbu N."/>
            <person name="O'donnell P."/>
            <person name="Okoawo O."/>
            <person name="O'leary S."/>
            <person name="Omotosho B."/>
            <person name="O'neill K."/>
            <person name="Osman S."/>
            <person name="Parker S."/>
            <person name="Perrin D."/>
            <person name="Phunkhang P."/>
            <person name="Piqani B."/>
            <person name="Purcell S."/>
            <person name="Rachupka T."/>
            <person name="Ramasamy U."/>
            <person name="Rameau R."/>
            <person name="Ray V."/>
            <person name="Raymond C."/>
            <person name="Retta R."/>
            <person name="Richardson S."/>
            <person name="Rise C."/>
            <person name="Rodriguez J."/>
            <person name="Rogers J."/>
            <person name="Rogov P."/>
            <person name="Rutman M."/>
            <person name="Schupbach R."/>
            <person name="Seaman C."/>
            <person name="Settipalli S."/>
            <person name="Sharpe T."/>
            <person name="Sheridan J."/>
            <person name="Sherpa N."/>
            <person name="Shi J."/>
            <person name="Smirnov S."/>
            <person name="Smith C."/>
            <person name="Sougnez C."/>
            <person name="Spencer B."/>
            <person name="Stalker J."/>
            <person name="Stange-thomann N."/>
            <person name="Stavropoulos S."/>
            <person name="Stetson K."/>
            <person name="Stone C."/>
            <person name="Stone S."/>
            <person name="Stubbs M."/>
            <person name="Talamas J."/>
            <person name="Tchuinga P."/>
            <person name="Tenzing P."/>
            <person name="Tesfaye S."/>
            <person name="Theodore J."/>
            <person name="Thoulutsang Y."/>
            <person name="Topham K."/>
            <person name="Towey S."/>
            <person name="Tsamla T."/>
            <person name="Tsomo N."/>
            <person name="Vallee D."/>
            <person name="Vassiliev H."/>
            <person name="Venkataraman V."/>
            <person name="Vinson J."/>
            <person name="Vo A."/>
            <person name="Wade C."/>
            <person name="Wang S."/>
            <person name="Wangchuk T."/>
            <person name="Wangdi T."/>
            <person name="Whittaker C."/>
            <person name="Wilkinson J."/>
            <person name="Wu Y."/>
            <person name="Wyman D."/>
            <person name="Yadav S."/>
            <person name="Yang S."/>
            <person name="Yang X."/>
            <person name="Yeager S."/>
            <person name="Yee E."/>
            <person name="Young G."/>
            <person name="Zainoun J."/>
            <person name="Zembeck L."/>
            <person name="Zimmer A."/>
            <person name="Zody M."/>
            <person name="Lander E."/>
        </authorList>
    </citation>
    <scope>NUCLEOTIDE SEQUENCE [LARGE SCALE GENOMIC DNA]</scope>
</reference>
<keyword evidence="5 7" id="KW-0067">ATP-binding</keyword>
<evidence type="ECO:0000256" key="4">
    <source>
        <dbReference type="ARBA" id="ARBA00022806"/>
    </source>
</evidence>
<dbReference type="eggNOG" id="KOG4284">
    <property type="taxonomic scope" value="Eukaryota"/>
</dbReference>
<dbReference type="Gene3D" id="3.40.50.300">
    <property type="entry name" value="P-loop containing nucleotide triphosphate hydrolases"/>
    <property type="match status" value="2"/>
</dbReference>
<dbReference type="PROSITE" id="PS51194">
    <property type="entry name" value="HELICASE_CTER"/>
    <property type="match status" value="1"/>
</dbReference>
<evidence type="ECO:0000256" key="2">
    <source>
        <dbReference type="ARBA" id="ARBA00022741"/>
    </source>
</evidence>
<evidence type="ECO:0000256" key="6">
    <source>
        <dbReference type="PROSITE-ProRule" id="PRU00552"/>
    </source>
</evidence>
<name>H2YIE8_CIOSA</name>
<organism evidence="11 12">
    <name type="scientific">Ciona savignyi</name>
    <name type="common">Pacific transparent sea squirt</name>
    <dbReference type="NCBI Taxonomy" id="51511"/>
    <lineage>
        <taxon>Eukaryota</taxon>
        <taxon>Metazoa</taxon>
        <taxon>Chordata</taxon>
        <taxon>Tunicata</taxon>
        <taxon>Ascidiacea</taxon>
        <taxon>Phlebobranchia</taxon>
        <taxon>Cionidae</taxon>
        <taxon>Ciona</taxon>
    </lineage>
</organism>
<keyword evidence="4 7" id="KW-0347">Helicase</keyword>
<keyword evidence="12" id="KW-1185">Reference proteome</keyword>
<dbReference type="GO" id="GO:0003676">
    <property type="term" value="F:nucleic acid binding"/>
    <property type="evidence" value="ECO:0007669"/>
    <property type="project" value="InterPro"/>
</dbReference>
<dbReference type="InterPro" id="IPR011545">
    <property type="entry name" value="DEAD/DEAH_box_helicase_dom"/>
</dbReference>
<dbReference type="Pfam" id="PF00270">
    <property type="entry name" value="DEAD"/>
    <property type="match status" value="1"/>
</dbReference>
<evidence type="ECO:0000256" key="5">
    <source>
        <dbReference type="ARBA" id="ARBA00022840"/>
    </source>
</evidence>
<reference evidence="11" key="2">
    <citation type="submission" date="2025-08" db="UniProtKB">
        <authorList>
            <consortium name="Ensembl"/>
        </authorList>
    </citation>
    <scope>IDENTIFICATION</scope>
</reference>
<dbReference type="SMART" id="SM00487">
    <property type="entry name" value="DEXDc"/>
    <property type="match status" value="1"/>
</dbReference>
<feature type="domain" description="DEAD-box RNA helicase Q" evidence="10">
    <location>
        <begin position="24"/>
        <end position="52"/>
    </location>
</feature>
<dbReference type="Pfam" id="PF00271">
    <property type="entry name" value="Helicase_C"/>
    <property type="match status" value="1"/>
</dbReference>
<feature type="short sequence motif" description="Q motif" evidence="6">
    <location>
        <begin position="24"/>
        <end position="52"/>
    </location>
</feature>
<dbReference type="PROSITE" id="PS51192">
    <property type="entry name" value="HELICASE_ATP_BIND_1"/>
    <property type="match status" value="1"/>
</dbReference>
<evidence type="ECO:0000256" key="1">
    <source>
        <dbReference type="ARBA" id="ARBA00012552"/>
    </source>
</evidence>
<dbReference type="CDD" id="cd18787">
    <property type="entry name" value="SF2_C_DEAD"/>
    <property type="match status" value="1"/>
</dbReference>
<comment type="similarity">
    <text evidence="7">Belongs to the DEAD box helicase family.</text>
</comment>
<dbReference type="STRING" id="51511.ENSCSAVP00000005097"/>
<dbReference type="GO" id="GO:0016787">
    <property type="term" value="F:hydrolase activity"/>
    <property type="evidence" value="ECO:0007669"/>
    <property type="project" value="UniProtKB-KW"/>
</dbReference>
<dbReference type="EC" id="3.6.4.13" evidence="1"/>
<dbReference type="InterPro" id="IPR001650">
    <property type="entry name" value="Helicase_C-like"/>
</dbReference>
<protein>
    <recommendedName>
        <fullName evidence="1">RNA helicase</fullName>
        <ecNumber evidence="1">3.6.4.13</ecNumber>
    </recommendedName>
</protein>
<feature type="domain" description="Helicase C-terminal" evidence="9">
    <location>
        <begin position="261"/>
        <end position="406"/>
    </location>
</feature>
<sequence>MSYQIAHDVESKQRTNDIVAQESVTFEEILVSDQVLSGLKKSGFHKPSPIQLKAIPLGRCGFDLVVQAKSGTGKTCVFSVVALDSINPKSVSTQVIVLAPTREIALQIHDVVSAIGQDIANLSTQVFIGGTLVSDDRQKAKHCHIAIGSPGRIKQLISLGVLLVNNVRLFVLDEADKLIEEGSLQEQINWIYSTLPSNKQMLALSATYPEVLAQFLTKYMRQPTFVRLNPRDPSLLGLKQYYLVVSLCKLPHQLYEEKTRHIIDILSSIPYQQALVFSNYHTRAESLCQALNSAGWPSTFISGSMEQWRRTEAINRLKTYKCRILISTDLTSRGIDAQNVDMVINMDIPHEWETYMHRIGRAGRFGGHGTAISLVSPGNEVTRLHAIAAECNASIFPLPKDLLSLN</sequence>
<dbReference type="PANTHER" id="PTHR47958">
    <property type="entry name" value="ATP-DEPENDENT RNA HELICASE DBP3"/>
    <property type="match status" value="1"/>
</dbReference>
<dbReference type="PROSITE" id="PS00039">
    <property type="entry name" value="DEAD_ATP_HELICASE"/>
    <property type="match status" value="1"/>
</dbReference>
<dbReference type="GO" id="GO:0005524">
    <property type="term" value="F:ATP binding"/>
    <property type="evidence" value="ECO:0007669"/>
    <property type="project" value="UniProtKB-KW"/>
</dbReference>
<keyword evidence="2 7" id="KW-0547">Nucleotide-binding</keyword>
<dbReference type="InterPro" id="IPR014014">
    <property type="entry name" value="RNA_helicase_DEAD_Q_motif"/>
</dbReference>
<dbReference type="Proteomes" id="UP000007875">
    <property type="component" value="Unassembled WGS sequence"/>
</dbReference>
<dbReference type="AlphaFoldDB" id="H2YIE8"/>
<feature type="domain" description="Helicase ATP-binding" evidence="8">
    <location>
        <begin position="55"/>
        <end position="226"/>
    </location>
</feature>
<evidence type="ECO:0000259" key="10">
    <source>
        <dbReference type="PROSITE" id="PS51195"/>
    </source>
</evidence>
<dbReference type="GO" id="GO:0003724">
    <property type="term" value="F:RNA helicase activity"/>
    <property type="evidence" value="ECO:0007669"/>
    <property type="project" value="UniProtKB-EC"/>
</dbReference>
<accession>H2YIE8</accession>
<evidence type="ECO:0000256" key="3">
    <source>
        <dbReference type="ARBA" id="ARBA00022801"/>
    </source>
</evidence>
<evidence type="ECO:0000259" key="9">
    <source>
        <dbReference type="PROSITE" id="PS51194"/>
    </source>
</evidence>
<keyword evidence="3 7" id="KW-0378">Hydrolase</keyword>
<dbReference type="Ensembl" id="ENSCSAVT00000005168.1">
    <property type="protein sequence ID" value="ENSCSAVP00000005097.1"/>
    <property type="gene ID" value="ENSCSAVG00000003045.1"/>
</dbReference>
<dbReference type="CDD" id="cd17943">
    <property type="entry name" value="DEADc_DDX20"/>
    <property type="match status" value="1"/>
</dbReference>
<evidence type="ECO:0000313" key="12">
    <source>
        <dbReference type="Proteomes" id="UP000007875"/>
    </source>
</evidence>
<dbReference type="SMART" id="SM00490">
    <property type="entry name" value="HELICc"/>
    <property type="match status" value="1"/>
</dbReference>
<proteinExistence type="inferred from homology"/>
<dbReference type="InterPro" id="IPR000629">
    <property type="entry name" value="RNA-helicase_DEAD-box_CS"/>
</dbReference>
<dbReference type="InterPro" id="IPR027417">
    <property type="entry name" value="P-loop_NTPase"/>
</dbReference>